<evidence type="ECO:0000256" key="5">
    <source>
        <dbReference type="ARBA" id="ARBA00022898"/>
    </source>
</evidence>
<dbReference type="InterPro" id="IPR004839">
    <property type="entry name" value="Aminotransferase_I/II_large"/>
</dbReference>
<dbReference type="EMBL" id="CAJRGZ010000015">
    <property type="protein sequence ID" value="CAG5140757.1"/>
    <property type="molecule type" value="Genomic_DNA"/>
</dbReference>
<dbReference type="CDD" id="cd00609">
    <property type="entry name" value="AAT_like"/>
    <property type="match status" value="1"/>
</dbReference>
<dbReference type="Gene3D" id="3.90.1150.10">
    <property type="entry name" value="Aspartate Aminotransferase, domain 1"/>
    <property type="match status" value="1"/>
</dbReference>
<evidence type="ECO:0000313" key="7">
    <source>
        <dbReference type="EMBL" id="CAG5140757.1"/>
    </source>
</evidence>
<comment type="cofactor">
    <cofactor evidence="1">
        <name>pyridoxal 5'-phosphate</name>
        <dbReference type="ChEBI" id="CHEBI:597326"/>
    </cofactor>
</comment>
<dbReference type="PANTHER" id="PTHR43795">
    <property type="entry name" value="BIFUNCTIONAL ASPARTATE AMINOTRANSFERASE AND GLUTAMATE/ASPARTATE-PREPHENATE AMINOTRANSFERASE-RELATED"/>
    <property type="match status" value="1"/>
</dbReference>
<organism evidence="7 8">
    <name type="scientific">Alternaria atra</name>
    <dbReference type="NCBI Taxonomy" id="119953"/>
    <lineage>
        <taxon>Eukaryota</taxon>
        <taxon>Fungi</taxon>
        <taxon>Dikarya</taxon>
        <taxon>Ascomycota</taxon>
        <taxon>Pezizomycotina</taxon>
        <taxon>Dothideomycetes</taxon>
        <taxon>Pleosporomycetidae</taxon>
        <taxon>Pleosporales</taxon>
        <taxon>Pleosporineae</taxon>
        <taxon>Pleosporaceae</taxon>
        <taxon>Alternaria</taxon>
        <taxon>Alternaria sect. Ulocladioides</taxon>
    </lineage>
</organism>
<dbReference type="GO" id="GO:0030170">
    <property type="term" value="F:pyridoxal phosphate binding"/>
    <property type="evidence" value="ECO:0007669"/>
    <property type="project" value="InterPro"/>
</dbReference>
<dbReference type="InterPro" id="IPR015421">
    <property type="entry name" value="PyrdxlP-dep_Trfase_major"/>
</dbReference>
<dbReference type="Pfam" id="PF00155">
    <property type="entry name" value="Aminotran_1_2"/>
    <property type="match status" value="1"/>
</dbReference>
<proteinExistence type="inferred from homology"/>
<protein>
    <recommendedName>
        <fullName evidence="6">Aminotransferase class I/classII large domain-containing protein</fullName>
    </recommendedName>
</protein>
<dbReference type="SUPFAM" id="SSF53383">
    <property type="entry name" value="PLP-dependent transferases"/>
    <property type="match status" value="1"/>
</dbReference>
<sequence>MDPGLSLRTQKTLKDLLPAFSASAPPQQPFDPFSITIDLSRAVNEVIHPELLEFFKSTVEDKITSEAFAAPAASLSGGDPRLRDALASFFNAYFNPIHAVKPEHIVLTAGATDAIENVIQAVCDDGDSVLMPGPHWPGFEIVLKRKANVDLIAARPPTYSRWDNYLLPSLQAAYDFSDKKSRIRAVLLCNPNNPLSRCYPRETLLELIEFCQERGLHLICDEVSALISLNGGDKKAPSFVSALSLTEPFVPEGAVKVDPSRVHVVWSASKLFGMSGFKVGCIISQQNPSLLKAMALTSTHPSSISTLYLNSLLTWSQLPTLLALNSERLTLSYNILASFLRRHNIDFVTPTHGLFLFARLAKKAVTVGDENSFYQELELRSGVKIASGGVFNGVEKDAGWARVRFSISVEDMGKAVRKLEAFFEKSG</sequence>
<evidence type="ECO:0000256" key="2">
    <source>
        <dbReference type="ARBA" id="ARBA00007441"/>
    </source>
</evidence>
<feature type="domain" description="Aminotransferase class I/classII large" evidence="6">
    <location>
        <begin position="78"/>
        <end position="419"/>
    </location>
</feature>
<keyword evidence="3" id="KW-0032">Aminotransferase</keyword>
<evidence type="ECO:0000256" key="3">
    <source>
        <dbReference type="ARBA" id="ARBA00022576"/>
    </source>
</evidence>
<dbReference type="GO" id="GO:0008483">
    <property type="term" value="F:transaminase activity"/>
    <property type="evidence" value="ECO:0007669"/>
    <property type="project" value="UniProtKB-KW"/>
</dbReference>
<dbReference type="InterPro" id="IPR015422">
    <property type="entry name" value="PyrdxlP-dep_Trfase_small"/>
</dbReference>
<reference evidence="7" key="1">
    <citation type="submission" date="2021-05" db="EMBL/GenBank/DDBJ databases">
        <authorList>
            <person name="Stam R."/>
        </authorList>
    </citation>
    <scope>NUCLEOTIDE SEQUENCE</scope>
    <source>
        <strain evidence="7">CS162</strain>
    </source>
</reference>
<keyword evidence="4" id="KW-0808">Transferase</keyword>
<keyword evidence="8" id="KW-1185">Reference proteome</keyword>
<comment type="similarity">
    <text evidence="2">Belongs to the class-I pyridoxal-phosphate-dependent aminotransferase family.</text>
</comment>
<accession>A0A8J2HSL6</accession>
<dbReference type="PRINTS" id="PR00753">
    <property type="entry name" value="ACCSYNTHASE"/>
</dbReference>
<dbReference type="PANTHER" id="PTHR43795:SF32">
    <property type="entry name" value="AMINOTRANSFERASE GLII-RELATED"/>
    <property type="match status" value="1"/>
</dbReference>
<evidence type="ECO:0000256" key="4">
    <source>
        <dbReference type="ARBA" id="ARBA00022679"/>
    </source>
</evidence>
<keyword evidence="5" id="KW-0663">Pyridoxal phosphate</keyword>
<gene>
    <name evidence="7" type="ORF">ALTATR162_LOCUS780</name>
</gene>
<name>A0A8J2HSL6_9PLEO</name>
<dbReference type="OrthoDB" id="7042322at2759"/>
<dbReference type="AlphaFoldDB" id="A0A8J2HSL6"/>
<evidence type="ECO:0000313" key="8">
    <source>
        <dbReference type="Proteomes" id="UP000676310"/>
    </source>
</evidence>
<dbReference type="GO" id="GO:0006520">
    <property type="term" value="P:amino acid metabolic process"/>
    <property type="evidence" value="ECO:0007669"/>
    <property type="project" value="TreeGrafter"/>
</dbReference>
<dbReference type="InterPro" id="IPR050478">
    <property type="entry name" value="Ethylene_sulfur-biosynth"/>
</dbReference>
<evidence type="ECO:0000259" key="6">
    <source>
        <dbReference type="Pfam" id="PF00155"/>
    </source>
</evidence>
<evidence type="ECO:0000256" key="1">
    <source>
        <dbReference type="ARBA" id="ARBA00001933"/>
    </source>
</evidence>
<dbReference type="GeneID" id="67019840"/>
<dbReference type="Gene3D" id="3.40.640.10">
    <property type="entry name" value="Type I PLP-dependent aspartate aminotransferase-like (Major domain)"/>
    <property type="match status" value="1"/>
</dbReference>
<dbReference type="Proteomes" id="UP000676310">
    <property type="component" value="Unassembled WGS sequence"/>
</dbReference>
<dbReference type="RefSeq" id="XP_043164309.1">
    <property type="nucleotide sequence ID" value="XM_043308374.1"/>
</dbReference>
<dbReference type="InterPro" id="IPR015424">
    <property type="entry name" value="PyrdxlP-dep_Trfase"/>
</dbReference>
<comment type="caution">
    <text evidence="7">The sequence shown here is derived from an EMBL/GenBank/DDBJ whole genome shotgun (WGS) entry which is preliminary data.</text>
</comment>